<accession>A0ABQ3I237</accession>
<protein>
    <submittedName>
        <fullName evidence="1">Uncharacterized protein</fullName>
    </submittedName>
</protein>
<dbReference type="EMBL" id="BNAG01000001">
    <property type="protein sequence ID" value="GHE50709.1"/>
    <property type="molecule type" value="Genomic_DNA"/>
</dbReference>
<keyword evidence="2" id="KW-1185">Reference proteome</keyword>
<proteinExistence type="predicted"/>
<reference evidence="2" key="1">
    <citation type="journal article" date="2019" name="Int. J. Syst. Evol. Microbiol.">
        <title>The Global Catalogue of Microorganisms (GCM) 10K type strain sequencing project: providing services to taxonomists for standard genome sequencing and annotation.</title>
        <authorList>
            <consortium name="The Broad Institute Genomics Platform"/>
            <consortium name="The Broad Institute Genome Sequencing Center for Infectious Disease"/>
            <person name="Wu L."/>
            <person name="Ma J."/>
        </authorList>
    </citation>
    <scope>NUCLEOTIDE SEQUENCE [LARGE SCALE GENOMIC DNA]</scope>
    <source>
        <strain evidence="2">CGMCC 1.15111</strain>
    </source>
</reference>
<dbReference type="Proteomes" id="UP000658258">
    <property type="component" value="Unassembled WGS sequence"/>
</dbReference>
<comment type="caution">
    <text evidence="1">The sequence shown here is derived from an EMBL/GenBank/DDBJ whole genome shotgun (WGS) entry which is preliminary data.</text>
</comment>
<evidence type="ECO:0000313" key="1">
    <source>
        <dbReference type="EMBL" id="GHE50709.1"/>
    </source>
</evidence>
<evidence type="ECO:0000313" key="2">
    <source>
        <dbReference type="Proteomes" id="UP000658258"/>
    </source>
</evidence>
<name>A0ABQ3I237_9BACT</name>
<sequence length="174" mass="20185">MKGQSQTIESDVRTYFNLLSSQKIEEALDMVHPQLLAMLGKETFVAQYRQMFNTPGMSMSMDEFKINSISPVFNHSEHEYALVSYAFAMTFKVDLSNDKEGQLKSLLLSNYQKQFGKENVKFQQPDSYRIAIKREMFAVNAKDYSTWKVLDFEEGMKVIISTFIPEAVFTHFKK</sequence>
<organism evidence="1 2">
    <name type="scientific">Roseivirga thermotolerans</name>
    <dbReference type="NCBI Taxonomy" id="1758176"/>
    <lineage>
        <taxon>Bacteria</taxon>
        <taxon>Pseudomonadati</taxon>
        <taxon>Bacteroidota</taxon>
        <taxon>Cytophagia</taxon>
        <taxon>Cytophagales</taxon>
        <taxon>Roseivirgaceae</taxon>
        <taxon>Roseivirga</taxon>
    </lineage>
</organism>
<gene>
    <name evidence="1" type="ORF">GCM10011340_00830</name>
</gene>